<dbReference type="SUPFAM" id="SSF55486">
    <property type="entry name" value="Metalloproteases ('zincins'), catalytic domain"/>
    <property type="match status" value="1"/>
</dbReference>
<organism evidence="1 2">
    <name type="scientific">Niabella pedocola</name>
    <dbReference type="NCBI Taxonomy" id="1752077"/>
    <lineage>
        <taxon>Bacteria</taxon>
        <taxon>Pseudomonadati</taxon>
        <taxon>Bacteroidota</taxon>
        <taxon>Chitinophagia</taxon>
        <taxon>Chitinophagales</taxon>
        <taxon>Chitinophagaceae</taxon>
        <taxon>Niabella</taxon>
    </lineage>
</organism>
<dbReference type="Pfam" id="PF15890">
    <property type="entry name" value="Peptidase_Mx1"/>
    <property type="match status" value="1"/>
</dbReference>
<dbReference type="PROSITE" id="PS51257">
    <property type="entry name" value="PROKAR_LIPOPROTEIN"/>
    <property type="match status" value="1"/>
</dbReference>
<protein>
    <submittedName>
        <fullName evidence="1">Zinc-binding metallopeptidase</fullName>
    </submittedName>
</protein>
<dbReference type="NCBIfam" id="TIGR04549">
    <property type="entry name" value="LP_HExxH_w_tonB"/>
    <property type="match status" value="1"/>
</dbReference>
<reference evidence="1 2" key="1">
    <citation type="submission" date="2021-11" db="EMBL/GenBank/DDBJ databases">
        <title>Genomic of Niabella pedocola.</title>
        <authorList>
            <person name="Wu T."/>
        </authorList>
    </citation>
    <scope>NUCLEOTIDE SEQUENCE [LARGE SCALE GENOMIC DNA]</scope>
    <source>
        <strain evidence="1 2">JCM 31011</strain>
    </source>
</reference>
<evidence type="ECO:0000313" key="1">
    <source>
        <dbReference type="EMBL" id="MCD2424614.1"/>
    </source>
</evidence>
<dbReference type="EMBL" id="JAJNEC010000005">
    <property type="protein sequence ID" value="MCD2424614.1"/>
    <property type="molecule type" value="Genomic_DNA"/>
</dbReference>
<keyword evidence="2" id="KW-1185">Reference proteome</keyword>
<dbReference type="RefSeq" id="WP_231006770.1">
    <property type="nucleotide sequence ID" value="NZ_JAJNEC010000005.1"/>
</dbReference>
<name>A0ABS8PU55_9BACT</name>
<dbReference type="Gene3D" id="3.40.390.70">
    <property type="match status" value="1"/>
</dbReference>
<proteinExistence type="predicted"/>
<sequence length="466" mass="52775">MKKLYYLFLLSLLFSACRKSDENLDIDLTKYNADTYVGDPVIDKWLMDSLTNPYNIQTVYRFERNLTDYSLDIAPIDLGKVLPTMQAVRRIFLTPYGKVAGETFIKKMTPKQFVLYGSPSYNSNGSITLGTADGGRRVVLYELNNINFSNGEQVRRKIRTIHHEFTHILNQNILIPPDFEQVTKADYDADWTNSANTDSVAKSLGFVSRYSRSDYKEDFAEMVAHLLVEGQVWFNNYVNTASLEAKTKLQNKERLVKNYLKTYFNIDFNELQAEVQKALKETYNVKDPEDLTQTLPIWLSDNKVSSITYDPAASHYTTYGSSAAFTTVYNNYKNTLFSLGSRTLKSIQFVFVDASNMIFRANYTNSAGTAFSADYNFKMTIKPLTGEVIFTKAIPEGTTGSHGNGQNSQVLPAFEQYILPYLTNRTFVAAWLPTTLPSSSPLYRTFGGFYVSGAASNYIYGPIVLK</sequence>
<comment type="caution">
    <text evidence="1">The sequence shown here is derived from an EMBL/GenBank/DDBJ whole genome shotgun (WGS) entry which is preliminary data.</text>
</comment>
<dbReference type="InterPro" id="IPR030890">
    <property type="entry name" value="LP_HExxH_w_TonB"/>
</dbReference>
<evidence type="ECO:0000313" key="2">
    <source>
        <dbReference type="Proteomes" id="UP001199816"/>
    </source>
</evidence>
<dbReference type="Proteomes" id="UP001199816">
    <property type="component" value="Unassembled WGS sequence"/>
</dbReference>
<gene>
    <name evidence="1" type="ORF">LQ567_17670</name>
</gene>
<accession>A0ABS8PU55</accession>